<dbReference type="Gene3D" id="2.30.110.10">
    <property type="entry name" value="Electron Transport, Fmn-binding Protein, Chain A"/>
    <property type="match status" value="1"/>
</dbReference>
<evidence type="ECO:0000256" key="1">
    <source>
        <dbReference type="ARBA" id="ARBA00008898"/>
    </source>
</evidence>
<dbReference type="SUPFAM" id="SSF50475">
    <property type="entry name" value="FMN-binding split barrel"/>
    <property type="match status" value="1"/>
</dbReference>
<feature type="domain" description="Flavin reductase like" evidence="3">
    <location>
        <begin position="10"/>
        <end position="156"/>
    </location>
</feature>
<dbReference type="InterPro" id="IPR002563">
    <property type="entry name" value="Flavin_Rdtase-like_dom"/>
</dbReference>
<keyword evidence="5" id="KW-1185">Reference proteome</keyword>
<dbReference type="PANTHER" id="PTHR30466:SF11">
    <property type="entry name" value="FLAVIN-DEPENDENT MONOOXYGENASE, REDUCTASE SUBUNIT HSAB"/>
    <property type="match status" value="1"/>
</dbReference>
<organism evidence="4 5">
    <name type="scientific">Ktedonospora formicarum</name>
    <dbReference type="NCBI Taxonomy" id="2778364"/>
    <lineage>
        <taxon>Bacteria</taxon>
        <taxon>Bacillati</taxon>
        <taxon>Chloroflexota</taxon>
        <taxon>Ktedonobacteria</taxon>
        <taxon>Ktedonobacterales</taxon>
        <taxon>Ktedonobacteraceae</taxon>
        <taxon>Ktedonospora</taxon>
    </lineage>
</organism>
<dbReference type="EMBL" id="BNJF01000004">
    <property type="protein sequence ID" value="GHO48433.1"/>
    <property type="molecule type" value="Genomic_DNA"/>
</dbReference>
<sequence length="158" mass="17180">MDPAIKKQVLRLFTYGLYAVACAEGNEVNAFTANWLSQVSFDPPLITVSVEKDAHSLPMIQRSQKFTVNVLRSGQRELAGTLGKTAFKHPDKLQGISYDLQPDGFVILHDALGWVGCEVRNSLDAGDSILFLAEVVETGMIAEGQPLSMSEAGFRHAG</sequence>
<evidence type="ECO:0000256" key="2">
    <source>
        <dbReference type="ARBA" id="ARBA00023002"/>
    </source>
</evidence>
<proteinExistence type="inferred from homology"/>
<dbReference type="InterPro" id="IPR050268">
    <property type="entry name" value="NADH-dep_flavin_reductase"/>
</dbReference>
<evidence type="ECO:0000259" key="3">
    <source>
        <dbReference type="SMART" id="SM00903"/>
    </source>
</evidence>
<evidence type="ECO:0000313" key="4">
    <source>
        <dbReference type="EMBL" id="GHO48433.1"/>
    </source>
</evidence>
<dbReference type="GO" id="GO:0010181">
    <property type="term" value="F:FMN binding"/>
    <property type="evidence" value="ECO:0007669"/>
    <property type="project" value="InterPro"/>
</dbReference>
<reference evidence="4" key="1">
    <citation type="submission" date="2020-10" db="EMBL/GenBank/DDBJ databases">
        <title>Taxonomic study of unclassified bacteria belonging to the class Ktedonobacteria.</title>
        <authorList>
            <person name="Yabe S."/>
            <person name="Wang C.M."/>
            <person name="Zheng Y."/>
            <person name="Sakai Y."/>
            <person name="Cavaletti L."/>
            <person name="Monciardini P."/>
            <person name="Donadio S."/>
        </authorList>
    </citation>
    <scope>NUCLEOTIDE SEQUENCE</scope>
    <source>
        <strain evidence="4">SOSP1-1</strain>
    </source>
</reference>
<protein>
    <submittedName>
        <fullName evidence="4">Flavin reductase</fullName>
    </submittedName>
</protein>
<comment type="similarity">
    <text evidence="1">Belongs to the non-flavoprotein flavin reductase family.</text>
</comment>
<dbReference type="InterPro" id="IPR012349">
    <property type="entry name" value="Split_barrel_FMN-bd"/>
</dbReference>
<dbReference type="GO" id="GO:0042602">
    <property type="term" value="F:riboflavin reductase (NADPH) activity"/>
    <property type="evidence" value="ECO:0007669"/>
    <property type="project" value="TreeGrafter"/>
</dbReference>
<name>A0A8J3MW93_9CHLR</name>
<dbReference type="SMART" id="SM00903">
    <property type="entry name" value="Flavin_Reduct"/>
    <property type="match status" value="1"/>
</dbReference>
<dbReference type="Proteomes" id="UP000612362">
    <property type="component" value="Unassembled WGS sequence"/>
</dbReference>
<dbReference type="Pfam" id="PF01613">
    <property type="entry name" value="Flavin_Reduct"/>
    <property type="match status" value="1"/>
</dbReference>
<dbReference type="RefSeq" id="WP_220197642.1">
    <property type="nucleotide sequence ID" value="NZ_BNJF01000004.1"/>
</dbReference>
<keyword evidence="2" id="KW-0560">Oxidoreductase</keyword>
<gene>
    <name evidence="4" type="ORF">KSX_65960</name>
</gene>
<dbReference type="PANTHER" id="PTHR30466">
    <property type="entry name" value="FLAVIN REDUCTASE"/>
    <property type="match status" value="1"/>
</dbReference>
<accession>A0A8J3MW93</accession>
<comment type="caution">
    <text evidence="4">The sequence shown here is derived from an EMBL/GenBank/DDBJ whole genome shotgun (WGS) entry which is preliminary data.</text>
</comment>
<evidence type="ECO:0000313" key="5">
    <source>
        <dbReference type="Proteomes" id="UP000612362"/>
    </source>
</evidence>
<dbReference type="AlphaFoldDB" id="A0A8J3MW93"/>